<feature type="transmembrane region" description="Helical" evidence="7">
    <location>
        <begin position="88"/>
        <end position="108"/>
    </location>
</feature>
<name>A0A031LK88_9CREN</name>
<feature type="transmembrane region" description="Helical" evidence="7">
    <location>
        <begin position="358"/>
        <end position="383"/>
    </location>
</feature>
<dbReference type="InterPro" id="IPR050814">
    <property type="entry name" value="Myo-inositol_Transporter"/>
</dbReference>
<keyword evidence="3" id="KW-0813">Transport</keyword>
<dbReference type="AlphaFoldDB" id="A0A031LK88"/>
<dbReference type="PROSITE" id="PS50850">
    <property type="entry name" value="MFS"/>
    <property type="match status" value="1"/>
</dbReference>
<feature type="transmembrane region" description="Helical" evidence="7">
    <location>
        <begin position="301"/>
        <end position="321"/>
    </location>
</feature>
<dbReference type="PANTHER" id="PTHR48020:SF12">
    <property type="entry name" value="PROTON MYO-INOSITOL COTRANSPORTER"/>
    <property type="match status" value="1"/>
</dbReference>
<dbReference type="RefSeq" id="WP_048100492.1">
    <property type="nucleotide sequence ID" value="NZ_JFZT01000057.1"/>
</dbReference>
<feature type="transmembrane region" description="Helical" evidence="7">
    <location>
        <begin position="333"/>
        <end position="352"/>
    </location>
</feature>
<evidence type="ECO:0000256" key="6">
    <source>
        <dbReference type="ARBA" id="ARBA00023136"/>
    </source>
</evidence>
<dbReference type="STRING" id="1160895.CM19_10775"/>
<dbReference type="GO" id="GO:0016020">
    <property type="term" value="C:membrane"/>
    <property type="evidence" value="ECO:0007669"/>
    <property type="project" value="UniProtKB-SubCell"/>
</dbReference>
<dbReference type="PANTHER" id="PTHR48020">
    <property type="entry name" value="PROTON MYO-INOSITOL COTRANSPORTER"/>
    <property type="match status" value="1"/>
</dbReference>
<keyword evidence="6 7" id="KW-0472">Membrane</keyword>
<evidence type="ECO:0000256" key="1">
    <source>
        <dbReference type="ARBA" id="ARBA00004141"/>
    </source>
</evidence>
<evidence type="ECO:0000313" key="9">
    <source>
        <dbReference type="EMBL" id="EZQ01961.1"/>
    </source>
</evidence>
<comment type="similarity">
    <text evidence="2">Belongs to the major facilitator superfamily. Sugar transporter (TC 2.A.1.1) family.</text>
</comment>
<dbReference type="OrthoDB" id="117970at2157"/>
<dbReference type="Gene3D" id="1.20.1250.20">
    <property type="entry name" value="MFS general substrate transporter like domains"/>
    <property type="match status" value="2"/>
</dbReference>
<reference evidence="9 10" key="1">
    <citation type="submission" date="2014-03" db="EMBL/GenBank/DDBJ databases">
        <title>Draft genome sequence of the novel thermoacidophilic archaea Acidianus copahuensis ALE1 strain, isolated from Copahue volcanic area in Neuquen Argentina.</title>
        <authorList>
            <person name="Urbieta M.S."/>
            <person name="Rascovan N."/>
            <person name="Castro C."/>
            <person name="Revale S."/>
            <person name="Giaveno M.A."/>
            <person name="Vazquez M.P."/>
            <person name="Donati E.R."/>
        </authorList>
    </citation>
    <scope>NUCLEOTIDE SEQUENCE [LARGE SCALE GENOMIC DNA]</scope>
    <source>
        <strain evidence="9 10">ALE1</strain>
    </source>
</reference>
<feature type="transmembrane region" description="Helical" evidence="7">
    <location>
        <begin position="155"/>
        <end position="178"/>
    </location>
</feature>
<evidence type="ECO:0000256" key="5">
    <source>
        <dbReference type="ARBA" id="ARBA00022989"/>
    </source>
</evidence>
<feature type="transmembrane region" description="Helical" evidence="7">
    <location>
        <begin position="21"/>
        <end position="38"/>
    </location>
</feature>
<feature type="transmembrane region" description="Helical" evidence="7">
    <location>
        <begin position="184"/>
        <end position="203"/>
    </location>
</feature>
<feature type="transmembrane region" description="Helical" evidence="7">
    <location>
        <begin position="58"/>
        <end position="81"/>
    </location>
</feature>
<dbReference type="Proteomes" id="UP000024332">
    <property type="component" value="Unassembled WGS sequence"/>
</dbReference>
<feature type="transmembrane region" description="Helical" evidence="7">
    <location>
        <begin position="395"/>
        <end position="418"/>
    </location>
</feature>
<evidence type="ECO:0000256" key="2">
    <source>
        <dbReference type="ARBA" id="ARBA00010992"/>
    </source>
</evidence>
<dbReference type="InterPro" id="IPR036259">
    <property type="entry name" value="MFS_trans_sf"/>
</dbReference>
<evidence type="ECO:0000256" key="7">
    <source>
        <dbReference type="SAM" id="Phobius"/>
    </source>
</evidence>
<keyword evidence="4 7" id="KW-0812">Transmembrane</keyword>
<keyword evidence="9" id="KW-0762">Sugar transport</keyword>
<evidence type="ECO:0000313" key="10">
    <source>
        <dbReference type="Proteomes" id="UP000024332"/>
    </source>
</evidence>
<dbReference type="InterPro" id="IPR005829">
    <property type="entry name" value="Sugar_transporter_CS"/>
</dbReference>
<dbReference type="PROSITE" id="PS00217">
    <property type="entry name" value="SUGAR_TRANSPORT_2"/>
    <property type="match status" value="1"/>
</dbReference>
<comment type="caution">
    <text evidence="9">The sequence shown here is derived from an EMBL/GenBank/DDBJ whole genome shotgun (WGS) entry which is preliminary data.</text>
</comment>
<sequence length="420" mass="45702">MASSSLQEILNQLDNRKVTRLYWIITILAAIGGFLFGYDTEVIGIAAVFVPFKFTGFALGYEIASASLGAAIGAIIAFFYTDKYGRKSLLIADAAIYSAAAILTSLSVNGIMLLTLRTIIGVAIGADSAVATAYITEYAPRDRRGSLAIMQQWMITIGIMGSYIVGIAVLAIAPSLAFTLDWRLLFAIAAIPALVGLVLRFMMPESPRWLLLSGKIDRLKKDFAKLGLNVDNSQIDRAIFEVRNEEKSKFDTAAKRALFIVSLWIIFQQITGINVPFYYGPTILLSLHLFGSSSNPVYSEISSVEAASILAAINVAATYIAFKYIDRIGRRSLGLSAYAGMLAFDLLGGILLMRGILIGALIAFAGFIVFFAYGVGGTGWLIQAEYFDTRIRGRMAALIAFIDWISNFVIIEVFPVMLST</sequence>
<dbReference type="InterPro" id="IPR005828">
    <property type="entry name" value="MFS_sugar_transport-like"/>
</dbReference>
<evidence type="ECO:0000256" key="4">
    <source>
        <dbReference type="ARBA" id="ARBA00022692"/>
    </source>
</evidence>
<dbReference type="PRINTS" id="PR00171">
    <property type="entry name" value="SUGRTRNSPORT"/>
</dbReference>
<dbReference type="Pfam" id="PF00083">
    <property type="entry name" value="Sugar_tr"/>
    <property type="match status" value="1"/>
</dbReference>
<dbReference type="EMBL" id="JFZT01000057">
    <property type="protein sequence ID" value="EZQ01961.1"/>
    <property type="molecule type" value="Genomic_DNA"/>
</dbReference>
<dbReference type="PROSITE" id="PS00216">
    <property type="entry name" value="SUGAR_TRANSPORT_1"/>
    <property type="match status" value="1"/>
</dbReference>
<evidence type="ECO:0000259" key="8">
    <source>
        <dbReference type="PROSITE" id="PS50850"/>
    </source>
</evidence>
<accession>A0A031LK88</accession>
<keyword evidence="10" id="KW-1185">Reference proteome</keyword>
<comment type="subcellular location">
    <subcellularLocation>
        <location evidence="1">Membrane</location>
        <topology evidence="1">Multi-pass membrane protein</topology>
    </subcellularLocation>
</comment>
<feature type="domain" description="Major facilitator superfamily (MFS) profile" evidence="8">
    <location>
        <begin position="25"/>
        <end position="420"/>
    </location>
</feature>
<feature type="non-terminal residue" evidence="9">
    <location>
        <position position="420"/>
    </location>
</feature>
<organism evidence="9 10">
    <name type="scientific">Candidatus Acidianus copahuensis</name>
    <dbReference type="NCBI Taxonomy" id="1160895"/>
    <lineage>
        <taxon>Archaea</taxon>
        <taxon>Thermoproteota</taxon>
        <taxon>Thermoprotei</taxon>
        <taxon>Sulfolobales</taxon>
        <taxon>Sulfolobaceae</taxon>
        <taxon>Acidianus</taxon>
    </lineage>
</organism>
<protein>
    <submittedName>
        <fullName evidence="9">Sugar transporter</fullName>
    </submittedName>
</protein>
<feature type="transmembrane region" description="Helical" evidence="7">
    <location>
        <begin position="114"/>
        <end position="135"/>
    </location>
</feature>
<dbReference type="SUPFAM" id="SSF103473">
    <property type="entry name" value="MFS general substrate transporter"/>
    <property type="match status" value="1"/>
</dbReference>
<proteinExistence type="inferred from homology"/>
<dbReference type="InterPro" id="IPR003663">
    <property type="entry name" value="Sugar/inositol_transpt"/>
</dbReference>
<dbReference type="InterPro" id="IPR020846">
    <property type="entry name" value="MFS_dom"/>
</dbReference>
<evidence type="ECO:0000256" key="3">
    <source>
        <dbReference type="ARBA" id="ARBA00022448"/>
    </source>
</evidence>
<dbReference type="GO" id="GO:0022857">
    <property type="term" value="F:transmembrane transporter activity"/>
    <property type="evidence" value="ECO:0007669"/>
    <property type="project" value="InterPro"/>
</dbReference>
<gene>
    <name evidence="9" type="ORF">CM19_10775</name>
</gene>
<keyword evidence="5 7" id="KW-1133">Transmembrane helix</keyword>
<feature type="transmembrane region" description="Helical" evidence="7">
    <location>
        <begin position="257"/>
        <end position="281"/>
    </location>
</feature>